<gene>
    <name evidence="3" type="ORF">AFULGI_00004410</name>
</gene>
<dbReference type="HOGENOM" id="CLU_119412_2_1_2"/>
<dbReference type="InterPro" id="IPR022002">
    <property type="entry name" value="ChsH2_Znr"/>
</dbReference>
<sequence>MFIESRELVMKHRIPVAKTERYWKGLEEGKVFKTVCKSCGKEHHPPRAECLCGGEVEWVEITGEGVVEAFTTVHTIPAGFEWHREPYTIAIARFGEVRVMGWAKEVRVGDVVRLKPGKDETGVWKVYFEVV</sequence>
<accession>A0A075WA30</accession>
<dbReference type="PANTHER" id="PTHR34075:SF5">
    <property type="entry name" value="BLR3430 PROTEIN"/>
    <property type="match status" value="1"/>
</dbReference>
<proteinExistence type="predicted"/>
<dbReference type="Pfam" id="PF01796">
    <property type="entry name" value="OB_ChsH2_C"/>
    <property type="match status" value="1"/>
</dbReference>
<evidence type="ECO:0000259" key="1">
    <source>
        <dbReference type="Pfam" id="PF01796"/>
    </source>
</evidence>
<dbReference type="EMBL" id="CP006577">
    <property type="protein sequence ID" value="AIG97255.1"/>
    <property type="molecule type" value="Genomic_DNA"/>
</dbReference>
<evidence type="ECO:0000259" key="2">
    <source>
        <dbReference type="Pfam" id="PF12172"/>
    </source>
</evidence>
<dbReference type="KEGG" id="afg:AFULGI_00004410"/>
<dbReference type="InterPro" id="IPR012340">
    <property type="entry name" value="NA-bd_OB-fold"/>
</dbReference>
<dbReference type="InterPro" id="IPR052513">
    <property type="entry name" value="Thioester_dehydratase-like"/>
</dbReference>
<feature type="domain" description="ChsH2 rubredoxin-like zinc ribbon" evidence="2">
    <location>
        <begin position="23"/>
        <end position="54"/>
    </location>
</feature>
<organism evidence="3 4">
    <name type="scientific">Archaeoglobus fulgidus DSM 8774</name>
    <dbReference type="NCBI Taxonomy" id="1344584"/>
    <lineage>
        <taxon>Archaea</taxon>
        <taxon>Methanobacteriati</taxon>
        <taxon>Methanobacteriota</taxon>
        <taxon>Archaeoglobi</taxon>
        <taxon>Archaeoglobales</taxon>
        <taxon>Archaeoglobaceae</taxon>
        <taxon>Archaeoglobus</taxon>
    </lineage>
</organism>
<feature type="domain" description="ChsH2 C-terminal OB-fold" evidence="1">
    <location>
        <begin position="58"/>
        <end position="114"/>
    </location>
</feature>
<protein>
    <submittedName>
        <fullName evidence="3">Putative nucleic-acid-binding protein</fullName>
    </submittedName>
</protein>
<dbReference type="Pfam" id="PF12172">
    <property type="entry name" value="zf-ChsH2"/>
    <property type="match status" value="1"/>
</dbReference>
<dbReference type="SUPFAM" id="SSF50249">
    <property type="entry name" value="Nucleic acid-binding proteins"/>
    <property type="match status" value="1"/>
</dbReference>
<dbReference type="AlphaFoldDB" id="A0A075WA30"/>
<dbReference type="GeneID" id="24793974"/>
<dbReference type="Proteomes" id="UP000028501">
    <property type="component" value="Chromosome"/>
</dbReference>
<name>A0A075WA30_ARCFL</name>
<dbReference type="Gene3D" id="6.10.30.10">
    <property type="match status" value="1"/>
</dbReference>
<dbReference type="InterPro" id="IPR002878">
    <property type="entry name" value="ChsH2_C"/>
</dbReference>
<evidence type="ECO:0000313" key="4">
    <source>
        <dbReference type="Proteomes" id="UP000028501"/>
    </source>
</evidence>
<dbReference type="PANTHER" id="PTHR34075">
    <property type="entry name" value="BLR3430 PROTEIN"/>
    <property type="match status" value="1"/>
</dbReference>
<reference evidence="3 4" key="1">
    <citation type="submission" date="2013-07" db="EMBL/GenBank/DDBJ databases">
        <title>Genome of Archaeoglobus fulgidus.</title>
        <authorList>
            <person name="Fiebig A."/>
            <person name="Birkeland N.-K."/>
        </authorList>
    </citation>
    <scope>NUCLEOTIDE SEQUENCE [LARGE SCALE GENOMIC DNA]</scope>
    <source>
        <strain evidence="3 4">DSM 8774</strain>
    </source>
</reference>
<dbReference type="RefSeq" id="WP_010877944.1">
    <property type="nucleotide sequence ID" value="NZ_CP006577.1"/>
</dbReference>
<evidence type="ECO:0000313" key="3">
    <source>
        <dbReference type="EMBL" id="AIG97255.1"/>
    </source>
</evidence>